<evidence type="ECO:0000256" key="3">
    <source>
        <dbReference type="PROSITE-ProRule" id="PRU00023"/>
    </source>
</evidence>
<dbReference type="InterPro" id="IPR002110">
    <property type="entry name" value="Ankyrin_rpt"/>
</dbReference>
<evidence type="ECO:0000256" key="1">
    <source>
        <dbReference type="ARBA" id="ARBA00022737"/>
    </source>
</evidence>
<feature type="repeat" description="ANK" evidence="3">
    <location>
        <begin position="76"/>
        <end position="108"/>
    </location>
</feature>
<dbReference type="InterPro" id="IPR036770">
    <property type="entry name" value="Ankyrin_rpt-contain_sf"/>
</dbReference>
<proteinExistence type="predicted"/>
<name>A0A8S3QM16_MYTED</name>
<keyword evidence="5" id="KW-1185">Reference proteome</keyword>
<dbReference type="Proteomes" id="UP000683360">
    <property type="component" value="Unassembled WGS sequence"/>
</dbReference>
<evidence type="ECO:0000313" key="5">
    <source>
        <dbReference type="Proteomes" id="UP000683360"/>
    </source>
</evidence>
<feature type="repeat" description="ANK" evidence="3">
    <location>
        <begin position="43"/>
        <end position="75"/>
    </location>
</feature>
<keyword evidence="1" id="KW-0677">Repeat</keyword>
<comment type="caution">
    <text evidence="4">The sequence shown here is derived from an EMBL/GenBank/DDBJ whole genome shotgun (WGS) entry which is preliminary data.</text>
</comment>
<dbReference type="Pfam" id="PF12796">
    <property type="entry name" value="Ank_2"/>
    <property type="match status" value="1"/>
</dbReference>
<keyword evidence="2 3" id="KW-0040">ANK repeat</keyword>
<accession>A0A8S3QM16</accession>
<dbReference type="SUPFAM" id="SSF48403">
    <property type="entry name" value="Ankyrin repeat"/>
    <property type="match status" value="1"/>
</dbReference>
<dbReference type="PROSITE" id="PS50088">
    <property type="entry name" value="ANK_REPEAT"/>
    <property type="match status" value="3"/>
</dbReference>
<dbReference type="Pfam" id="PF00023">
    <property type="entry name" value="Ank"/>
    <property type="match status" value="1"/>
</dbReference>
<feature type="repeat" description="ANK" evidence="3">
    <location>
        <begin position="9"/>
        <end position="41"/>
    </location>
</feature>
<evidence type="ECO:0000313" key="4">
    <source>
        <dbReference type="EMBL" id="CAG2196611.1"/>
    </source>
</evidence>
<dbReference type="SMART" id="SM00248">
    <property type="entry name" value="ANK"/>
    <property type="match status" value="3"/>
</dbReference>
<dbReference type="EMBL" id="CAJPWZ010000562">
    <property type="protein sequence ID" value="CAG2196611.1"/>
    <property type="molecule type" value="Genomic_DNA"/>
</dbReference>
<dbReference type="PANTHER" id="PTHR24171">
    <property type="entry name" value="ANKYRIN REPEAT DOMAIN-CONTAINING PROTEIN 39-RELATED"/>
    <property type="match status" value="1"/>
</dbReference>
<dbReference type="PROSITE" id="PS50297">
    <property type="entry name" value="ANK_REP_REGION"/>
    <property type="match status" value="3"/>
</dbReference>
<organism evidence="4 5">
    <name type="scientific">Mytilus edulis</name>
    <name type="common">Blue mussel</name>
    <dbReference type="NCBI Taxonomy" id="6550"/>
    <lineage>
        <taxon>Eukaryota</taxon>
        <taxon>Metazoa</taxon>
        <taxon>Spiralia</taxon>
        <taxon>Lophotrochozoa</taxon>
        <taxon>Mollusca</taxon>
        <taxon>Bivalvia</taxon>
        <taxon>Autobranchia</taxon>
        <taxon>Pteriomorphia</taxon>
        <taxon>Mytilida</taxon>
        <taxon>Mytiloidea</taxon>
        <taxon>Mytilidae</taxon>
        <taxon>Mytilinae</taxon>
        <taxon>Mytilus</taxon>
    </lineage>
</organism>
<protein>
    <recommendedName>
        <fullName evidence="6">Ankyrin repeat protein</fullName>
    </recommendedName>
</protein>
<dbReference type="Gene3D" id="1.25.40.20">
    <property type="entry name" value="Ankyrin repeat-containing domain"/>
    <property type="match status" value="2"/>
</dbReference>
<gene>
    <name evidence="4" type="ORF">MEDL_11475</name>
</gene>
<dbReference type="OrthoDB" id="70519at2759"/>
<evidence type="ECO:0000256" key="2">
    <source>
        <dbReference type="ARBA" id="ARBA00023043"/>
    </source>
</evidence>
<evidence type="ECO:0008006" key="6">
    <source>
        <dbReference type="Google" id="ProtNLM"/>
    </source>
</evidence>
<dbReference type="AlphaFoldDB" id="A0A8S3QM16"/>
<reference evidence="4" key="1">
    <citation type="submission" date="2021-03" db="EMBL/GenBank/DDBJ databases">
        <authorList>
            <person name="Bekaert M."/>
        </authorList>
    </citation>
    <scope>NUCLEOTIDE SEQUENCE</scope>
</reference>
<sequence>MSVVLFQEDGWTALMLAAWEGHLEICRLLIDTGCKIDTTSRGSGETALMKAAHEGHLEICRLLIDTGCKIDITTRDGRTALHIAAQFGHLQTTRYLVERGASPLVTTHEGETPYDLAAANLMNSQDTRNSATYTGLDILTACSGIKHCLLQMVDLYSFTGSATFNTVYWVGGRLEYPLQAVALNTVYWVVVDSDILTARNAT</sequence>